<protein>
    <submittedName>
        <fullName evidence="9">Juvenile hormone esterase isoform X1</fullName>
    </submittedName>
</protein>
<evidence type="ECO:0000259" key="7">
    <source>
        <dbReference type="Pfam" id="PF00135"/>
    </source>
</evidence>
<dbReference type="InterPro" id="IPR029058">
    <property type="entry name" value="AB_hydrolase_fold"/>
</dbReference>
<dbReference type="InterPro" id="IPR002018">
    <property type="entry name" value="CarbesteraseB"/>
</dbReference>
<accession>A0A9R0ESG7</accession>
<keyword evidence="4" id="KW-1015">Disulfide bond</keyword>
<evidence type="ECO:0000313" key="9">
    <source>
        <dbReference type="RefSeq" id="XP_035456134.2"/>
    </source>
</evidence>
<proteinExistence type="inferred from homology"/>
<evidence type="ECO:0000256" key="2">
    <source>
        <dbReference type="ARBA" id="ARBA00022487"/>
    </source>
</evidence>
<evidence type="ECO:0000256" key="3">
    <source>
        <dbReference type="ARBA" id="ARBA00022801"/>
    </source>
</evidence>
<dbReference type="SUPFAM" id="SSF53474">
    <property type="entry name" value="alpha/beta-Hydrolases"/>
    <property type="match status" value="1"/>
</dbReference>
<dbReference type="Gene3D" id="3.40.50.1820">
    <property type="entry name" value="alpha/beta hydrolase"/>
    <property type="match status" value="1"/>
</dbReference>
<feature type="domain" description="Carboxylesterase type B" evidence="7">
    <location>
        <begin position="114"/>
        <end position="623"/>
    </location>
</feature>
<evidence type="ECO:0000256" key="5">
    <source>
        <dbReference type="ARBA" id="ARBA00023180"/>
    </source>
</evidence>
<organism evidence="8 9">
    <name type="scientific">Spodoptera frugiperda</name>
    <name type="common">Fall armyworm</name>
    <dbReference type="NCBI Taxonomy" id="7108"/>
    <lineage>
        <taxon>Eukaryota</taxon>
        <taxon>Metazoa</taxon>
        <taxon>Ecdysozoa</taxon>
        <taxon>Arthropoda</taxon>
        <taxon>Hexapoda</taxon>
        <taxon>Insecta</taxon>
        <taxon>Pterygota</taxon>
        <taxon>Neoptera</taxon>
        <taxon>Endopterygota</taxon>
        <taxon>Lepidoptera</taxon>
        <taxon>Glossata</taxon>
        <taxon>Ditrysia</taxon>
        <taxon>Noctuoidea</taxon>
        <taxon>Noctuidae</taxon>
        <taxon>Amphipyrinae</taxon>
        <taxon>Spodoptera</taxon>
    </lineage>
</organism>
<evidence type="ECO:0000313" key="8">
    <source>
        <dbReference type="Proteomes" id="UP000829999"/>
    </source>
</evidence>
<dbReference type="OrthoDB" id="19653at2759"/>
<keyword evidence="3" id="KW-0378">Hydrolase</keyword>
<dbReference type="PROSITE" id="PS00122">
    <property type="entry name" value="CARBOXYLESTERASE_B_1"/>
    <property type="match status" value="1"/>
</dbReference>
<dbReference type="PANTHER" id="PTHR43142">
    <property type="entry name" value="CARBOXYLIC ESTER HYDROLASE"/>
    <property type="match status" value="1"/>
</dbReference>
<dbReference type="GeneID" id="118280278"/>
<dbReference type="GO" id="GO:0052689">
    <property type="term" value="F:carboxylic ester hydrolase activity"/>
    <property type="evidence" value="ECO:0007669"/>
    <property type="project" value="UniProtKB-KW"/>
</dbReference>
<evidence type="ECO:0000256" key="1">
    <source>
        <dbReference type="ARBA" id="ARBA00005964"/>
    </source>
</evidence>
<reference evidence="9" key="1">
    <citation type="submission" date="2025-08" db="UniProtKB">
        <authorList>
            <consortium name="RefSeq"/>
        </authorList>
    </citation>
    <scope>IDENTIFICATION</scope>
    <source>
        <tissue evidence="9">Whole larval tissue</tissue>
    </source>
</reference>
<evidence type="ECO:0000256" key="4">
    <source>
        <dbReference type="ARBA" id="ARBA00023157"/>
    </source>
</evidence>
<name>A0A9R0ESG7_SPOFR</name>
<dbReference type="RefSeq" id="XP_035456134.2">
    <property type="nucleotide sequence ID" value="XM_035600241.2"/>
</dbReference>
<dbReference type="Proteomes" id="UP000829999">
    <property type="component" value="Chromosome 21"/>
</dbReference>
<dbReference type="CTD" id="733006"/>
<dbReference type="PANTHER" id="PTHR43142:SF1">
    <property type="entry name" value="CARBOXYLIC ESTER HYDROLASE"/>
    <property type="match status" value="1"/>
</dbReference>
<keyword evidence="2" id="KW-0719">Serine esterase</keyword>
<evidence type="ECO:0000256" key="6">
    <source>
        <dbReference type="SAM" id="MobiDB-lite"/>
    </source>
</evidence>
<feature type="region of interest" description="Disordered" evidence="6">
    <location>
        <begin position="768"/>
        <end position="826"/>
    </location>
</feature>
<comment type="similarity">
    <text evidence="1">Belongs to the type-B carboxylesterase/lipase family.</text>
</comment>
<dbReference type="AlphaFoldDB" id="A0A9R0ESG7"/>
<gene>
    <name evidence="9" type="primary">LOC118280278</name>
</gene>
<keyword evidence="5" id="KW-0325">Glycoprotein</keyword>
<dbReference type="InterPro" id="IPR019826">
    <property type="entry name" value="Carboxylesterase_B_AS"/>
</dbReference>
<dbReference type="Pfam" id="PF00135">
    <property type="entry name" value="COesterase"/>
    <property type="match status" value="1"/>
</dbReference>
<keyword evidence="8" id="KW-1185">Reference proteome</keyword>
<sequence length="844" mass="95068">MAKTLEELIILKRTALRYLLARESKLLALGQKPVNKKIANFVRKYEHNDGWSGFLDSFSEDLTRNVNIYDWRYENEKESVINKPRSYRLDSMSRNLLSSFRLRSRARGGRMAEAPVVTVEQGQLQGRVVNSPTGKAFYSFQGIPYAKPPLGSLRFKAPQPPEPWEGIRDASAEGNVSAQIDFFKKEYTGDENCLFLNVYTPNLDGEFLPVMVFIHGGGFVFGSGNSSLYGGDYLVEKDVVVVTLNYRCGVLGFLSMNTPEVPGNAGLKDQVQALRWIKENIHNFGGNSGNITIFGESAGGAAVSILTASPLTKGLISKAIIQSGTALSNWTVQKTPIENARNLAKSLGCESDDPEEVLDFLNATSARELVEAHEKLSPMELFPEVYNAFGVVIEKEFPGVEAVITEPFIDLLTSGRIAETPIMIGSTSLEFAFERKTDDLQVFIPEELKIERNSEQALEIAEQIKTLYFKGNHTGVESLPEYFELLSDTTINVDTHRHVQYLINVSKKPIYYYKFDYVGELNISKKVLNSFGLKRAMHMDELGYLFRNDLQKDVEPTTLDIKMRERMLRLWTNFAKSGNPTPDENHYLTVTWLPVTKDNLYYLNLGQELSLGTNPDKEKMDFWDSLYSKYYRIWDHPRSNNDEITLTSSSEPKIIESYSETVTVYSESSQFTESHTYVSETTEIVNENNEIVTETHEFITESNGEPVVESNDVVTEVTENNEAVVENNDTVVENNEPIVENNGRVVENEVVVEKNEIDHPKVEETVQEPVKIEESHPSQPPVTAVLNGDRKVQPRPSNEIKMVSRSNGAPKDVIRANDPPEDDLPKNIGVNKFVNFFESLGGKK</sequence>